<protein>
    <recommendedName>
        <fullName evidence="14">ATP-dependent 6-phosphofructokinase</fullName>
        <shortName evidence="14">ATP-PFK</shortName>
        <shortName evidence="14">Phosphofructokinase</shortName>
        <ecNumber evidence="14">2.7.1.11</ecNumber>
    </recommendedName>
    <alternativeName>
        <fullName evidence="14">Phosphohexokinase</fullName>
    </alternativeName>
</protein>
<feature type="binding site" evidence="14">
    <location>
        <position position="243"/>
    </location>
    <ligand>
        <name>substrate</name>
        <note>ligand shared between dimeric partners</note>
    </ligand>
</feature>
<evidence type="ECO:0000313" key="16">
    <source>
        <dbReference type="EMBL" id="SJZ76791.1"/>
    </source>
</evidence>
<keyword evidence="8 14" id="KW-0547">Nucleotide-binding</keyword>
<dbReference type="NCBIfam" id="NF002872">
    <property type="entry name" value="PRK03202.1"/>
    <property type="match status" value="1"/>
</dbReference>
<comment type="caution">
    <text evidence="14">Lacks conserved residue(s) required for the propagation of feature annotation.</text>
</comment>
<keyword evidence="4 14" id="KW-0963">Cytoplasm</keyword>
<evidence type="ECO:0000256" key="5">
    <source>
        <dbReference type="ARBA" id="ARBA00022533"/>
    </source>
</evidence>
<dbReference type="STRING" id="115783.SAMN02745119_01564"/>
<sequence>MKRLAILTSGGDCSGMNATIRAAARTAIANDVEMIGYRKGYAGLLKNEFIVLDSLAVSGTLQRGGTFLQSARSAEFRTEEGRKKALDNLMKERVEGLIVVGGDGSLSGALALDKMGFPVIGIPASIDNDIAYTDMALGVDTALNNIIYAVDCIKDTASSHDRAFIVEVMGRNSGYLASTAAIATGAEFAIVPEVELDLTEMCHQLRRRYEEGRTNALIIMAEGAGHAQSIADGIKDAVGFETRVTVLGHYQRGGAPSVFDRLLGSRFGRKSVELLLSGTKGVMVGLSANSLTTTLLEMVVKGGQKKLNEDLLRMADILGI</sequence>
<dbReference type="GO" id="GO:0046872">
    <property type="term" value="F:metal ion binding"/>
    <property type="evidence" value="ECO:0007669"/>
    <property type="project" value="UniProtKB-KW"/>
</dbReference>
<comment type="catalytic activity">
    <reaction evidence="13 14">
        <text>beta-D-fructose 6-phosphate + ATP = beta-D-fructose 1,6-bisphosphate + ADP + H(+)</text>
        <dbReference type="Rhea" id="RHEA:16109"/>
        <dbReference type="ChEBI" id="CHEBI:15378"/>
        <dbReference type="ChEBI" id="CHEBI:30616"/>
        <dbReference type="ChEBI" id="CHEBI:32966"/>
        <dbReference type="ChEBI" id="CHEBI:57634"/>
        <dbReference type="ChEBI" id="CHEBI:456216"/>
        <dbReference type="EC" id="2.7.1.11"/>
    </reaction>
</comment>
<dbReference type="GO" id="GO:0048029">
    <property type="term" value="F:monosaccharide binding"/>
    <property type="evidence" value="ECO:0007669"/>
    <property type="project" value="TreeGrafter"/>
</dbReference>
<comment type="similarity">
    <text evidence="14">Belongs to the phosphofructokinase type A (PFKA) family. ATP-dependent PFK group I subfamily. Prokaryotic clade 'B1' sub-subfamily.</text>
</comment>
<evidence type="ECO:0000256" key="1">
    <source>
        <dbReference type="ARBA" id="ARBA00001946"/>
    </source>
</evidence>
<dbReference type="InterPro" id="IPR000023">
    <property type="entry name" value="Phosphofructokinase_dom"/>
</dbReference>
<feature type="binding site" evidence="14">
    <location>
        <position position="162"/>
    </location>
    <ligand>
        <name>substrate</name>
        <note>ligand shared between dimeric partners</note>
    </ligand>
</feature>
<feature type="binding site" evidence="14">
    <location>
        <position position="103"/>
    </location>
    <ligand>
        <name>Mg(2+)</name>
        <dbReference type="ChEBI" id="CHEBI:18420"/>
        <note>catalytic</note>
    </ligand>
</feature>
<feature type="binding site" evidence="14">
    <location>
        <begin position="102"/>
        <end position="105"/>
    </location>
    <ligand>
        <name>ATP</name>
        <dbReference type="ChEBI" id="CHEBI:30616"/>
    </ligand>
</feature>
<dbReference type="OrthoDB" id="9802503at2"/>
<dbReference type="PIRSF" id="PIRSF000532">
    <property type="entry name" value="ATP_PFK_prok"/>
    <property type="match status" value="1"/>
</dbReference>
<dbReference type="GO" id="GO:0030388">
    <property type="term" value="P:fructose 1,6-bisphosphate metabolic process"/>
    <property type="evidence" value="ECO:0007669"/>
    <property type="project" value="TreeGrafter"/>
</dbReference>
<evidence type="ECO:0000256" key="9">
    <source>
        <dbReference type="ARBA" id="ARBA00022777"/>
    </source>
</evidence>
<dbReference type="GO" id="GO:0070095">
    <property type="term" value="F:fructose-6-phosphate binding"/>
    <property type="evidence" value="ECO:0007669"/>
    <property type="project" value="TreeGrafter"/>
</dbReference>
<evidence type="ECO:0000256" key="14">
    <source>
        <dbReference type="HAMAP-Rule" id="MF_00339"/>
    </source>
</evidence>
<dbReference type="Proteomes" id="UP000190102">
    <property type="component" value="Unassembled WGS sequence"/>
</dbReference>
<feature type="binding site" description="in other chain" evidence="14">
    <location>
        <begin position="249"/>
        <end position="252"/>
    </location>
    <ligand>
        <name>substrate</name>
        <note>ligand shared between dimeric partners</note>
    </ligand>
</feature>
<gene>
    <name evidence="14" type="primary">pfkA</name>
    <name evidence="16" type="ORF">SAMN02745119_01564</name>
</gene>
<dbReference type="NCBIfam" id="TIGR02482">
    <property type="entry name" value="PFKA_ATP"/>
    <property type="match status" value="1"/>
</dbReference>
<keyword evidence="5 14" id="KW-0021">Allosteric enzyme</keyword>
<evidence type="ECO:0000256" key="11">
    <source>
        <dbReference type="ARBA" id="ARBA00022842"/>
    </source>
</evidence>
<keyword evidence="10 14" id="KW-0067">ATP-binding</keyword>
<proteinExistence type="inferred from homology"/>
<dbReference type="GO" id="GO:0005524">
    <property type="term" value="F:ATP binding"/>
    <property type="evidence" value="ECO:0007669"/>
    <property type="project" value="UniProtKB-UniRule"/>
</dbReference>
<dbReference type="Pfam" id="PF00365">
    <property type="entry name" value="PFK"/>
    <property type="match status" value="1"/>
</dbReference>
<keyword evidence="6 14" id="KW-0808">Transferase</keyword>
<dbReference type="GO" id="GO:0061621">
    <property type="term" value="P:canonical glycolysis"/>
    <property type="evidence" value="ECO:0007669"/>
    <property type="project" value="TreeGrafter"/>
</dbReference>
<keyword evidence="17" id="KW-1185">Reference proteome</keyword>
<evidence type="ECO:0000256" key="2">
    <source>
        <dbReference type="ARBA" id="ARBA00004496"/>
    </source>
</evidence>
<evidence type="ECO:0000256" key="7">
    <source>
        <dbReference type="ARBA" id="ARBA00022723"/>
    </source>
</evidence>
<dbReference type="AlphaFoldDB" id="A0A1T4NC09"/>
<evidence type="ECO:0000256" key="10">
    <source>
        <dbReference type="ARBA" id="ARBA00022840"/>
    </source>
</evidence>
<feature type="binding site" description="in other chain" evidence="14">
    <location>
        <position position="154"/>
    </location>
    <ligand>
        <name>ADP</name>
        <dbReference type="ChEBI" id="CHEBI:456216"/>
        <note>allosteric activator; ligand shared between dimeric partners</note>
    </ligand>
</feature>
<comment type="subunit">
    <text evidence="14">Homotetramer.</text>
</comment>
<dbReference type="PANTHER" id="PTHR13697">
    <property type="entry name" value="PHOSPHOFRUCTOKINASE"/>
    <property type="match status" value="1"/>
</dbReference>
<comment type="pathway">
    <text evidence="3 14">Carbohydrate degradation; glycolysis; D-glyceraldehyde 3-phosphate and glycerone phosphate from D-glucose: step 3/4.</text>
</comment>
<evidence type="ECO:0000256" key="13">
    <source>
        <dbReference type="ARBA" id="ARBA00048070"/>
    </source>
</evidence>
<evidence type="ECO:0000259" key="15">
    <source>
        <dbReference type="Pfam" id="PF00365"/>
    </source>
</evidence>
<name>A0A1T4NC09_9BACT</name>
<dbReference type="HAMAP" id="MF_00339">
    <property type="entry name" value="Phosphofructokinase_I_B1"/>
    <property type="match status" value="1"/>
</dbReference>
<dbReference type="InterPro" id="IPR035966">
    <property type="entry name" value="PKF_sf"/>
</dbReference>
<dbReference type="PANTHER" id="PTHR13697:SF4">
    <property type="entry name" value="ATP-DEPENDENT 6-PHOSPHOFRUCTOKINASE"/>
    <property type="match status" value="1"/>
</dbReference>
<comment type="function">
    <text evidence="14">Catalyzes the phosphorylation of D-fructose 6-phosphate to fructose 1,6-bisphosphate by ATP, the first committing step of glycolysis.</text>
</comment>
<reference evidence="17" key="1">
    <citation type="submission" date="2017-02" db="EMBL/GenBank/DDBJ databases">
        <authorList>
            <person name="Varghese N."/>
            <person name="Submissions S."/>
        </authorList>
    </citation>
    <scope>NUCLEOTIDE SEQUENCE [LARGE SCALE GENOMIC DNA]</scope>
    <source>
        <strain evidence="17">ATCC BAA-34</strain>
    </source>
</reference>
<feature type="active site" description="Proton acceptor" evidence="14">
    <location>
        <position position="127"/>
    </location>
</feature>
<dbReference type="GO" id="GO:0042802">
    <property type="term" value="F:identical protein binding"/>
    <property type="evidence" value="ECO:0007669"/>
    <property type="project" value="TreeGrafter"/>
</dbReference>
<dbReference type="GO" id="GO:0003872">
    <property type="term" value="F:6-phosphofructokinase activity"/>
    <property type="evidence" value="ECO:0007669"/>
    <property type="project" value="UniProtKB-UniRule"/>
</dbReference>
<comment type="cofactor">
    <cofactor evidence="1 14">
        <name>Mg(2+)</name>
        <dbReference type="ChEBI" id="CHEBI:18420"/>
    </cofactor>
</comment>
<comment type="subcellular location">
    <subcellularLocation>
        <location evidence="2 14">Cytoplasm</location>
    </subcellularLocation>
</comment>
<dbReference type="PROSITE" id="PS00433">
    <property type="entry name" value="PHOSPHOFRUCTOKINASE"/>
    <property type="match status" value="1"/>
</dbReference>
<feature type="binding site" evidence="14">
    <location>
        <position position="11"/>
    </location>
    <ligand>
        <name>ATP</name>
        <dbReference type="ChEBI" id="CHEBI:30616"/>
    </ligand>
</feature>
<feature type="binding site" evidence="14">
    <location>
        <begin position="72"/>
        <end position="73"/>
    </location>
    <ligand>
        <name>ATP</name>
        <dbReference type="ChEBI" id="CHEBI:30616"/>
    </ligand>
</feature>
<feature type="binding site" description="in other chain" evidence="14">
    <location>
        <begin position="125"/>
        <end position="127"/>
    </location>
    <ligand>
        <name>substrate</name>
        <note>ligand shared between dimeric partners</note>
    </ligand>
</feature>
<dbReference type="EC" id="2.7.1.11" evidence="14"/>
<dbReference type="GO" id="GO:0016208">
    <property type="term" value="F:AMP binding"/>
    <property type="evidence" value="ECO:0007669"/>
    <property type="project" value="TreeGrafter"/>
</dbReference>
<evidence type="ECO:0000256" key="3">
    <source>
        <dbReference type="ARBA" id="ARBA00004679"/>
    </source>
</evidence>
<dbReference type="RefSeq" id="WP_078789869.1">
    <property type="nucleotide sequence ID" value="NZ_FUWR01000007.1"/>
</dbReference>
<organism evidence="16 17">
    <name type="scientific">Trichlorobacter thiogenes</name>
    <dbReference type="NCBI Taxonomy" id="115783"/>
    <lineage>
        <taxon>Bacteria</taxon>
        <taxon>Pseudomonadati</taxon>
        <taxon>Thermodesulfobacteriota</taxon>
        <taxon>Desulfuromonadia</taxon>
        <taxon>Geobacterales</taxon>
        <taxon>Geobacteraceae</taxon>
        <taxon>Trichlorobacter</taxon>
    </lineage>
</organism>
<feature type="binding site" description="in other chain" evidence="14">
    <location>
        <begin position="169"/>
        <end position="171"/>
    </location>
    <ligand>
        <name>substrate</name>
        <note>ligand shared between dimeric partners</note>
    </ligand>
</feature>
<dbReference type="FunFam" id="3.40.50.460:FF:000002">
    <property type="entry name" value="ATP-dependent 6-phosphofructokinase"/>
    <property type="match status" value="1"/>
</dbReference>
<dbReference type="Gene3D" id="3.40.50.460">
    <property type="entry name" value="Phosphofructokinase domain"/>
    <property type="match status" value="1"/>
</dbReference>
<dbReference type="InterPro" id="IPR012828">
    <property type="entry name" value="PFKA_ATP_prok"/>
</dbReference>
<dbReference type="Gene3D" id="3.40.50.450">
    <property type="match status" value="1"/>
</dbReference>
<evidence type="ECO:0000313" key="17">
    <source>
        <dbReference type="Proteomes" id="UP000190102"/>
    </source>
</evidence>
<keyword evidence="12 14" id="KW-0324">Glycolysis</keyword>
<keyword evidence="9 14" id="KW-0418">Kinase</keyword>
<keyword evidence="7 14" id="KW-0479">Metal-binding</keyword>
<dbReference type="SUPFAM" id="SSF53784">
    <property type="entry name" value="Phosphofructokinase"/>
    <property type="match status" value="1"/>
</dbReference>
<dbReference type="PRINTS" id="PR00476">
    <property type="entry name" value="PHFRCTKINASE"/>
</dbReference>
<feature type="binding site" description="in other chain" evidence="14">
    <location>
        <begin position="185"/>
        <end position="187"/>
    </location>
    <ligand>
        <name>ADP</name>
        <dbReference type="ChEBI" id="CHEBI:456216"/>
        <note>allosteric activator; ligand shared between dimeric partners</note>
    </ligand>
</feature>
<feature type="binding site" evidence="14">
    <location>
        <begin position="21"/>
        <end position="25"/>
    </location>
    <ligand>
        <name>ADP</name>
        <dbReference type="ChEBI" id="CHEBI:456216"/>
        <note>allosteric activator; ligand shared between dimeric partners</note>
    </ligand>
</feature>
<keyword evidence="11 14" id="KW-0460">Magnesium</keyword>
<evidence type="ECO:0000256" key="6">
    <source>
        <dbReference type="ARBA" id="ARBA00022679"/>
    </source>
</evidence>
<evidence type="ECO:0000256" key="12">
    <source>
        <dbReference type="ARBA" id="ARBA00023152"/>
    </source>
</evidence>
<comment type="activity regulation">
    <text evidence="14">Allosterically activated by ADP and other diphosphonucleosides, and allosterically inhibited by phosphoenolpyruvate.</text>
</comment>
<dbReference type="InterPro" id="IPR022953">
    <property type="entry name" value="ATP_PFK"/>
</dbReference>
<dbReference type="InterPro" id="IPR015912">
    <property type="entry name" value="Phosphofructokinase_CS"/>
</dbReference>
<dbReference type="GO" id="GO:0006002">
    <property type="term" value="P:fructose 6-phosphate metabolic process"/>
    <property type="evidence" value="ECO:0007669"/>
    <property type="project" value="UniProtKB-UniRule"/>
</dbReference>
<dbReference type="EMBL" id="FUWR01000007">
    <property type="protein sequence ID" value="SJZ76791.1"/>
    <property type="molecule type" value="Genomic_DNA"/>
</dbReference>
<evidence type="ECO:0000256" key="8">
    <source>
        <dbReference type="ARBA" id="ARBA00022741"/>
    </source>
</evidence>
<accession>A0A1T4NC09</accession>
<dbReference type="InterPro" id="IPR012003">
    <property type="entry name" value="ATP_PFK_prok-type"/>
</dbReference>
<feature type="domain" description="Phosphofructokinase" evidence="15">
    <location>
        <begin position="3"/>
        <end position="275"/>
    </location>
</feature>
<dbReference type="GO" id="GO:0005945">
    <property type="term" value="C:6-phosphofructokinase complex"/>
    <property type="evidence" value="ECO:0007669"/>
    <property type="project" value="TreeGrafter"/>
</dbReference>
<feature type="binding site" description="in other chain" evidence="14">
    <location>
        <position position="222"/>
    </location>
    <ligand>
        <name>substrate</name>
        <note>ligand shared between dimeric partners</note>
    </ligand>
</feature>
<evidence type="ECO:0000256" key="4">
    <source>
        <dbReference type="ARBA" id="ARBA00022490"/>
    </source>
</evidence>
<dbReference type="UniPathway" id="UPA00109">
    <property type="reaction ID" value="UER00182"/>
</dbReference>